<dbReference type="AlphaFoldDB" id="A0A382H1H2"/>
<name>A0A382H1H2_9ZZZZ</name>
<reference evidence="1" key="1">
    <citation type="submission" date="2018-05" db="EMBL/GenBank/DDBJ databases">
        <authorList>
            <person name="Lanie J.A."/>
            <person name="Ng W.-L."/>
            <person name="Kazmierczak K.M."/>
            <person name="Andrzejewski T.M."/>
            <person name="Davidsen T.M."/>
            <person name="Wayne K.J."/>
            <person name="Tettelin H."/>
            <person name="Glass J.I."/>
            <person name="Rusch D."/>
            <person name="Podicherti R."/>
            <person name="Tsui H.-C.T."/>
            <person name="Winkler M.E."/>
        </authorList>
    </citation>
    <scope>NUCLEOTIDE SEQUENCE</scope>
</reference>
<protein>
    <submittedName>
        <fullName evidence="1">Uncharacterized protein</fullName>
    </submittedName>
</protein>
<gene>
    <name evidence="1" type="ORF">METZ01_LOCUS233487</name>
</gene>
<organism evidence="1">
    <name type="scientific">marine metagenome</name>
    <dbReference type="NCBI Taxonomy" id="408172"/>
    <lineage>
        <taxon>unclassified sequences</taxon>
        <taxon>metagenomes</taxon>
        <taxon>ecological metagenomes</taxon>
    </lineage>
</organism>
<evidence type="ECO:0000313" key="1">
    <source>
        <dbReference type="EMBL" id="SVB80633.1"/>
    </source>
</evidence>
<accession>A0A382H1H2</accession>
<sequence length="125" mass="14908">MNKTPYQYIQNDLLTTPQKYQMSSYDGPDFLTSYQFSRRKIITELEKMPDFIPYSDNLFSTQHDSDACMIISKNKFSANELYHSIIIELINNPKNIQVIPVIDKFLKKFEIRKKIFLHYDMNLIK</sequence>
<proteinExistence type="predicted"/>
<dbReference type="EMBL" id="UINC01058406">
    <property type="protein sequence ID" value="SVB80633.1"/>
    <property type="molecule type" value="Genomic_DNA"/>
</dbReference>